<reference evidence="1 2" key="2">
    <citation type="journal article" date="2018" name="J. Invertebr. Pathol.">
        <title>'Candidatus Aquirickettsiella gammari' (Gammaproteobacteria: Legionellales: Coxiellaceae): A bacterial pathogen of the freshwater crustacean Gammarus fossarum (Malacostraca: Amphipoda).</title>
        <authorList>
            <person name="Bojko J."/>
            <person name="Dunn A.M."/>
            <person name="Stebbing P.D."/>
            <person name="van Aerle R."/>
            <person name="Bacela-Spychalska K."/>
            <person name="Bean T.P."/>
            <person name="Urrutia A."/>
            <person name="Stentiford G.D."/>
        </authorList>
    </citation>
    <scope>NUCLEOTIDE SEQUENCE [LARGE SCALE GENOMIC DNA]</scope>
    <source>
        <strain evidence="1">RA15029</strain>
    </source>
</reference>
<evidence type="ECO:0000313" key="1">
    <source>
        <dbReference type="EMBL" id="RDH39852.1"/>
    </source>
</evidence>
<evidence type="ECO:0000313" key="2">
    <source>
        <dbReference type="Proteomes" id="UP000226429"/>
    </source>
</evidence>
<proteinExistence type="predicted"/>
<dbReference type="EMBL" id="NMOS02000032">
    <property type="protein sequence ID" value="RDH39852.1"/>
    <property type="molecule type" value="Genomic_DNA"/>
</dbReference>
<keyword evidence="2" id="KW-1185">Reference proteome</keyword>
<gene>
    <name evidence="1" type="ORF">CFE62_006830</name>
</gene>
<comment type="caution">
    <text evidence="1">The sequence shown here is derived from an EMBL/GenBank/DDBJ whole genome shotgun (WGS) entry which is preliminary data.</text>
</comment>
<reference evidence="1 2" key="1">
    <citation type="journal article" date="2017" name="Int. J. Syst. Evol. Microbiol.">
        <title>Aquarickettsiella crustaci n. gen. n. sp. (Gammaproteobacteria: Legionellales: Coxiellaceae); a bacterial pathogen of the freshwater crustacean: Gammarus fossarum (Malacostraca: Amphipoda).</title>
        <authorList>
            <person name="Bojko J."/>
            <person name="Dunn A.M."/>
            <person name="Stebbing P.D."/>
            <person name="Van Aerle R."/>
            <person name="Bacela-Spychalska K."/>
            <person name="Bean T.P."/>
            <person name="Stentiford G.D."/>
        </authorList>
    </citation>
    <scope>NUCLEOTIDE SEQUENCE [LARGE SCALE GENOMIC DNA]</scope>
    <source>
        <strain evidence="1">RA15029</strain>
    </source>
</reference>
<protein>
    <submittedName>
        <fullName evidence="1">Uncharacterized protein</fullName>
    </submittedName>
</protein>
<dbReference type="AlphaFoldDB" id="A0A370CF65"/>
<accession>A0A370CF65</accession>
<sequence length="66" mass="7554">MAISSKLFEALSGVIKMNDLITRVSEDIRVLSKEVRDIDKRVVRLETFIEIAKEKTKSSKMVITEN</sequence>
<dbReference type="Proteomes" id="UP000226429">
    <property type="component" value="Unassembled WGS sequence"/>
</dbReference>
<organism evidence="1 2">
    <name type="scientific">Candidatus Aquirickettsiella gammari</name>
    <dbReference type="NCBI Taxonomy" id="2016198"/>
    <lineage>
        <taxon>Bacteria</taxon>
        <taxon>Pseudomonadati</taxon>
        <taxon>Pseudomonadota</taxon>
        <taxon>Gammaproteobacteria</taxon>
        <taxon>Legionellales</taxon>
        <taxon>Coxiellaceae</taxon>
        <taxon>Candidatus Aquirickettsiella</taxon>
    </lineage>
</organism>
<name>A0A370CF65_9COXI</name>